<dbReference type="InterPro" id="IPR056133">
    <property type="entry name" value="DUF7716"/>
</dbReference>
<organism evidence="2 3">
    <name type="scientific">Pseudomonas fluorescens</name>
    <dbReference type="NCBI Taxonomy" id="294"/>
    <lineage>
        <taxon>Bacteria</taxon>
        <taxon>Pseudomonadati</taxon>
        <taxon>Pseudomonadota</taxon>
        <taxon>Gammaproteobacteria</taxon>
        <taxon>Pseudomonadales</taxon>
        <taxon>Pseudomonadaceae</taxon>
        <taxon>Pseudomonas</taxon>
    </lineage>
</organism>
<name>A0A5E7VUM6_PSEFL</name>
<reference evidence="2 3" key="1">
    <citation type="submission" date="2019-09" db="EMBL/GenBank/DDBJ databases">
        <authorList>
            <person name="Chandra G."/>
            <person name="Truman W A."/>
        </authorList>
    </citation>
    <scope>NUCLEOTIDE SEQUENCE [LARGE SCALE GENOMIC DNA]</scope>
    <source>
        <strain evidence="2">PS928</strain>
    </source>
</reference>
<evidence type="ECO:0000313" key="3">
    <source>
        <dbReference type="Proteomes" id="UP000381378"/>
    </source>
</evidence>
<dbReference type="Pfam" id="PF24832">
    <property type="entry name" value="DUF7716"/>
    <property type="match status" value="1"/>
</dbReference>
<proteinExistence type="predicted"/>
<sequence length="110" mass="12591">MIRYKNFGSLLAEVDNLDKFGTLFACKSGWAEDPSNTEILLLLGDDELENLDESGNPVLANKYGASYFFDVEIFQSVIDLQRKNNSKSNVNDYIHAINYYLENDDFYEVT</sequence>
<dbReference type="EMBL" id="CABVJF010000041">
    <property type="protein sequence ID" value="VVQ26167.1"/>
    <property type="molecule type" value="Genomic_DNA"/>
</dbReference>
<accession>A0A5E7VUM6</accession>
<dbReference type="AlphaFoldDB" id="A0A5E7VUM6"/>
<dbReference type="Proteomes" id="UP000381378">
    <property type="component" value="Unassembled WGS sequence"/>
</dbReference>
<evidence type="ECO:0000259" key="1">
    <source>
        <dbReference type="Pfam" id="PF24832"/>
    </source>
</evidence>
<feature type="domain" description="DUF7716" evidence="1">
    <location>
        <begin position="11"/>
        <end position="108"/>
    </location>
</feature>
<protein>
    <recommendedName>
        <fullName evidence="1">DUF7716 domain-containing protein</fullName>
    </recommendedName>
</protein>
<dbReference type="RefSeq" id="WP_150788237.1">
    <property type="nucleotide sequence ID" value="NZ_CABVJF010000041.1"/>
</dbReference>
<gene>
    <name evidence="2" type="ORF">PS928_06390</name>
</gene>
<evidence type="ECO:0000313" key="2">
    <source>
        <dbReference type="EMBL" id="VVQ26167.1"/>
    </source>
</evidence>